<keyword evidence="1" id="KW-0812">Transmembrane</keyword>
<comment type="caution">
    <text evidence="3">The sequence shown here is derived from an EMBL/GenBank/DDBJ whole genome shotgun (WGS) entry which is preliminary data.</text>
</comment>
<gene>
    <name evidence="3" type="primary">cpaB</name>
    <name evidence="3" type="ORF">GCM10023349_21140</name>
</gene>
<dbReference type="InterPro" id="IPR013974">
    <property type="entry name" value="SAF"/>
</dbReference>
<dbReference type="RefSeq" id="WP_345521221.1">
    <property type="nucleotide sequence ID" value="NZ_BAABKM010000002.1"/>
</dbReference>
<dbReference type="InterPro" id="IPR031571">
    <property type="entry name" value="RcpC_dom"/>
</dbReference>
<organism evidence="3 4">
    <name type="scientific">Nocardioides conyzicola</name>
    <dbReference type="NCBI Taxonomy" id="1651781"/>
    <lineage>
        <taxon>Bacteria</taxon>
        <taxon>Bacillati</taxon>
        <taxon>Actinomycetota</taxon>
        <taxon>Actinomycetes</taxon>
        <taxon>Propionibacteriales</taxon>
        <taxon>Nocardioidaceae</taxon>
        <taxon>Nocardioides</taxon>
    </lineage>
</organism>
<evidence type="ECO:0000313" key="4">
    <source>
        <dbReference type="Proteomes" id="UP001499974"/>
    </source>
</evidence>
<accession>A0ABP8XA21</accession>
<name>A0ABP8XA21_9ACTN</name>
<dbReference type="Pfam" id="PF16976">
    <property type="entry name" value="RcpC"/>
    <property type="match status" value="1"/>
</dbReference>
<keyword evidence="1" id="KW-0472">Membrane</keyword>
<feature type="transmembrane region" description="Helical" evidence="1">
    <location>
        <begin position="9"/>
        <end position="30"/>
    </location>
</feature>
<sequence length="240" mass="25636">MNPRQRRGVMMIVVAVVGAIAVFFAVLSYVNNIESEVGDKVQAWELTTDVPQYQAIPLDSVKEIEVPARWLPDTAVRSLDDLVGTVAAADIPSGTLLQSSTVVAAPEVEPGTRAVTILVDAESGVAGKLTPGAQVDVWATFDGETTTVGPRAKVVAQGMRVLDVGLETERTRQTSAGVVEPTQAVPVTFVANTDEIKALTFAESFALEVRLALRTPTDDSLVAPDKRSYEETFQIPGDEK</sequence>
<dbReference type="CDD" id="cd11614">
    <property type="entry name" value="SAF_CpaB_FlgA_like"/>
    <property type="match status" value="1"/>
</dbReference>
<evidence type="ECO:0000313" key="3">
    <source>
        <dbReference type="EMBL" id="GAA4703490.1"/>
    </source>
</evidence>
<dbReference type="SMART" id="SM00858">
    <property type="entry name" value="SAF"/>
    <property type="match status" value="1"/>
</dbReference>
<evidence type="ECO:0000256" key="1">
    <source>
        <dbReference type="SAM" id="Phobius"/>
    </source>
</evidence>
<dbReference type="EMBL" id="BAABKM010000002">
    <property type="protein sequence ID" value="GAA4703490.1"/>
    <property type="molecule type" value="Genomic_DNA"/>
</dbReference>
<keyword evidence="4" id="KW-1185">Reference proteome</keyword>
<reference evidence="4" key="1">
    <citation type="journal article" date="2019" name="Int. J. Syst. Evol. Microbiol.">
        <title>The Global Catalogue of Microorganisms (GCM) 10K type strain sequencing project: providing services to taxonomists for standard genome sequencing and annotation.</title>
        <authorList>
            <consortium name="The Broad Institute Genomics Platform"/>
            <consortium name="The Broad Institute Genome Sequencing Center for Infectious Disease"/>
            <person name="Wu L."/>
            <person name="Ma J."/>
        </authorList>
    </citation>
    <scope>NUCLEOTIDE SEQUENCE [LARGE SCALE GENOMIC DNA]</scope>
    <source>
        <strain evidence="4">JCM 18531</strain>
    </source>
</reference>
<evidence type="ECO:0000259" key="2">
    <source>
        <dbReference type="SMART" id="SM00858"/>
    </source>
</evidence>
<feature type="domain" description="SAF" evidence="2">
    <location>
        <begin position="41"/>
        <end position="103"/>
    </location>
</feature>
<keyword evidence="1" id="KW-1133">Transmembrane helix</keyword>
<dbReference type="Proteomes" id="UP001499974">
    <property type="component" value="Unassembled WGS sequence"/>
</dbReference>
<dbReference type="InterPro" id="IPR017592">
    <property type="entry name" value="Pilus_assmbl_Flp-typ_CpaB"/>
</dbReference>
<dbReference type="Pfam" id="PF08666">
    <property type="entry name" value="SAF"/>
    <property type="match status" value="1"/>
</dbReference>
<proteinExistence type="predicted"/>
<protein>
    <submittedName>
        <fullName evidence="3">Flp pilus assembly protein CpaB</fullName>
    </submittedName>
</protein>
<dbReference type="NCBIfam" id="TIGR03177">
    <property type="entry name" value="pilus_cpaB"/>
    <property type="match status" value="1"/>
</dbReference>